<proteinExistence type="predicted"/>
<dbReference type="SUPFAM" id="SSF50692">
    <property type="entry name" value="ADC-like"/>
    <property type="match status" value="1"/>
</dbReference>
<dbReference type="InterPro" id="IPR006656">
    <property type="entry name" value="Mopterin_OxRdtase"/>
</dbReference>
<dbReference type="Proteomes" id="UP001501183">
    <property type="component" value="Unassembled WGS sequence"/>
</dbReference>
<dbReference type="Pfam" id="PF04879">
    <property type="entry name" value="Molybdop_Fe4S4"/>
    <property type="match status" value="1"/>
</dbReference>
<name>A0ABP8NYW5_9NOCA</name>
<evidence type="ECO:0000256" key="4">
    <source>
        <dbReference type="ARBA" id="ARBA00023004"/>
    </source>
</evidence>
<dbReference type="PROSITE" id="PS51669">
    <property type="entry name" value="4FE4S_MOW_BIS_MGD"/>
    <property type="match status" value="1"/>
</dbReference>
<evidence type="ECO:0000256" key="5">
    <source>
        <dbReference type="ARBA" id="ARBA00023014"/>
    </source>
</evidence>
<sequence>MNPPEVADVGVRICPFCESTCGLRITFQSDLVERVEGNADDLFSRGYLCPKGANLARASNDPDRLRVPMVRDRGEFREATWSEAFARIRAGIARVRREHGNDAIGMYVGNPNSHNLAAPLYLRYVIKAAGSKNLFSPATADQVPTQVACARVYGSPRTVPVPDIDRAECLVVFGANPLASNGSLCTAPNFPERLRKLRERGGKLIVVDPRTTGTAELADRHLAIRPATDVWLLLAVVKCLLEADEPAPAHLRERIQSLDALRDLAAKVEYADSAARCGVEVFELLEVCQTIAKARVVAAYGRIGTCTVEHGTLTNWLIQCVNVLTGSLDTPGGAMFPISPVRPRRAAPVKFRTGRWTSRVRGLSEIFGEFPVSTLADEVLTPGLGQIRALVTVAGNPVLSTPQGDRLADGLADLDFMVSVDPYLNETTEHAQVVLPPPPLLSTGHFDWALAGYSVRPVVRYSRALRPVPHGMLSDEETLYRLAMALRDEAGEEDGGADFREQLLLQELGEAVRDPKSAVHGRDLDELRAQVNGLSDSERRLDVAVRLGPFGDGFGMREDGITLQHLLDHPEGIDFGPMVERLDEVLAHPDGTIDLFPSAFVDEVEQLLSEGPVEELVLVGRRQLRSNNSWLHNVPQLVVGRYECTLQMSERDADERGLAHGEEVRVSSRVGSVVVVLEVTRSIRQGVVSLPHGWGHLGRRTRARTASKAPGANVNQLVDPGPLDRQSGAAVMNGIPVWVTRLNH</sequence>
<organism evidence="7 8">
    <name type="scientific">Rhodococcus olei</name>
    <dbReference type="NCBI Taxonomy" id="2161675"/>
    <lineage>
        <taxon>Bacteria</taxon>
        <taxon>Bacillati</taxon>
        <taxon>Actinomycetota</taxon>
        <taxon>Actinomycetes</taxon>
        <taxon>Mycobacteriales</taxon>
        <taxon>Nocardiaceae</taxon>
        <taxon>Rhodococcus</taxon>
    </lineage>
</organism>
<keyword evidence="3" id="KW-0560">Oxidoreductase</keyword>
<dbReference type="Gene3D" id="2.40.40.20">
    <property type="match status" value="1"/>
</dbReference>
<dbReference type="EMBL" id="BAABFB010000024">
    <property type="protein sequence ID" value="GAA4475034.1"/>
    <property type="molecule type" value="Genomic_DNA"/>
</dbReference>
<keyword evidence="1" id="KW-0004">4Fe-4S</keyword>
<dbReference type="PANTHER" id="PTHR43105">
    <property type="entry name" value="RESPIRATORY NITRATE REDUCTASE"/>
    <property type="match status" value="1"/>
</dbReference>
<keyword evidence="8" id="KW-1185">Reference proteome</keyword>
<dbReference type="InterPro" id="IPR006657">
    <property type="entry name" value="MoPterin_dinucl-bd_dom"/>
</dbReference>
<evidence type="ECO:0000256" key="1">
    <source>
        <dbReference type="ARBA" id="ARBA00022485"/>
    </source>
</evidence>
<dbReference type="Gene3D" id="2.20.25.90">
    <property type="entry name" value="ADC-like domains"/>
    <property type="match status" value="1"/>
</dbReference>
<dbReference type="InterPro" id="IPR006963">
    <property type="entry name" value="Mopterin_OxRdtase_4Fe-4S_dom"/>
</dbReference>
<comment type="caution">
    <text evidence="7">The sequence shown here is derived from an EMBL/GenBank/DDBJ whole genome shotgun (WGS) entry which is preliminary data.</text>
</comment>
<dbReference type="PANTHER" id="PTHR43105:SF9">
    <property type="entry name" value="NADPH-FE(3+) OXIDOREDUCTASE SUBUNIT ALPHA"/>
    <property type="match status" value="1"/>
</dbReference>
<dbReference type="Pfam" id="PF00384">
    <property type="entry name" value="Molybdopterin"/>
    <property type="match status" value="1"/>
</dbReference>
<evidence type="ECO:0000259" key="6">
    <source>
        <dbReference type="PROSITE" id="PS51669"/>
    </source>
</evidence>
<evidence type="ECO:0000313" key="8">
    <source>
        <dbReference type="Proteomes" id="UP001501183"/>
    </source>
</evidence>
<dbReference type="Gene3D" id="3.40.50.740">
    <property type="match status" value="1"/>
</dbReference>
<keyword evidence="5" id="KW-0411">Iron-sulfur</keyword>
<accession>A0ABP8NYW5</accession>
<evidence type="ECO:0000256" key="3">
    <source>
        <dbReference type="ARBA" id="ARBA00023002"/>
    </source>
</evidence>
<protein>
    <submittedName>
        <fullName evidence="7">Molybdopterin oxidoreductase family protein</fullName>
    </submittedName>
</protein>
<evidence type="ECO:0000313" key="7">
    <source>
        <dbReference type="EMBL" id="GAA4475034.1"/>
    </source>
</evidence>
<reference evidence="8" key="1">
    <citation type="journal article" date="2019" name="Int. J. Syst. Evol. Microbiol.">
        <title>The Global Catalogue of Microorganisms (GCM) 10K type strain sequencing project: providing services to taxonomists for standard genome sequencing and annotation.</title>
        <authorList>
            <consortium name="The Broad Institute Genomics Platform"/>
            <consortium name="The Broad Institute Genome Sequencing Center for Infectious Disease"/>
            <person name="Wu L."/>
            <person name="Ma J."/>
        </authorList>
    </citation>
    <scope>NUCLEOTIDE SEQUENCE [LARGE SCALE GENOMIC DNA]</scope>
    <source>
        <strain evidence="8">JCM 32206</strain>
    </source>
</reference>
<dbReference type="RefSeq" id="WP_345342842.1">
    <property type="nucleotide sequence ID" value="NZ_BAABFB010000024.1"/>
</dbReference>
<evidence type="ECO:0000256" key="2">
    <source>
        <dbReference type="ARBA" id="ARBA00022723"/>
    </source>
</evidence>
<dbReference type="SUPFAM" id="SSF53706">
    <property type="entry name" value="Formate dehydrogenase/DMSO reductase, domains 1-3"/>
    <property type="match status" value="1"/>
</dbReference>
<dbReference type="InterPro" id="IPR009010">
    <property type="entry name" value="Asp_de-COase-like_dom_sf"/>
</dbReference>
<dbReference type="SMART" id="SM00926">
    <property type="entry name" value="Molybdop_Fe4S4"/>
    <property type="match status" value="1"/>
</dbReference>
<dbReference type="Pfam" id="PF01568">
    <property type="entry name" value="Molydop_binding"/>
    <property type="match status" value="1"/>
</dbReference>
<gene>
    <name evidence="7" type="ORF">GCM10023094_11750</name>
</gene>
<keyword evidence="4" id="KW-0408">Iron</keyword>
<dbReference type="InterPro" id="IPR050123">
    <property type="entry name" value="Prok_molybdopt-oxidoreductase"/>
</dbReference>
<dbReference type="Gene3D" id="3.40.228.10">
    <property type="entry name" value="Dimethylsulfoxide Reductase, domain 2"/>
    <property type="match status" value="1"/>
</dbReference>
<keyword evidence="2" id="KW-0479">Metal-binding</keyword>
<feature type="domain" description="4Fe-4S Mo/W bis-MGD-type" evidence="6">
    <location>
        <begin position="7"/>
        <end position="63"/>
    </location>
</feature>